<dbReference type="EMBL" id="JBHUDZ010000005">
    <property type="protein sequence ID" value="MFD1602126.1"/>
    <property type="molecule type" value="Genomic_DNA"/>
</dbReference>
<sequence length="153" mass="18070">MKTSVIVTLLFLCLSCKNKEDEIGRPDPYILTENHISEDCSAFQMRFDKGDYILNFALTGTCPKLKPEEYTKEYSRYLKVYNDSLSLRKGFILIKYHGFNTNIKRFQDSIIQITKRNFKTNVSLIEEENEFFMIQVGNDKAMLTRYLKKTYEK</sequence>
<evidence type="ECO:0008006" key="3">
    <source>
        <dbReference type="Google" id="ProtNLM"/>
    </source>
</evidence>
<proteinExistence type="predicted"/>
<dbReference type="RefSeq" id="WP_379816631.1">
    <property type="nucleotide sequence ID" value="NZ_JBHUDZ010000005.1"/>
</dbReference>
<evidence type="ECO:0000313" key="2">
    <source>
        <dbReference type="Proteomes" id="UP001597138"/>
    </source>
</evidence>
<protein>
    <recommendedName>
        <fullName evidence="3">Lipocalin-like domain-containing protein</fullName>
    </recommendedName>
</protein>
<evidence type="ECO:0000313" key="1">
    <source>
        <dbReference type="EMBL" id="MFD1602126.1"/>
    </source>
</evidence>
<reference evidence="2" key="1">
    <citation type="journal article" date="2019" name="Int. J. Syst. Evol. Microbiol.">
        <title>The Global Catalogue of Microorganisms (GCM) 10K type strain sequencing project: providing services to taxonomists for standard genome sequencing and annotation.</title>
        <authorList>
            <consortium name="The Broad Institute Genomics Platform"/>
            <consortium name="The Broad Institute Genome Sequencing Center for Infectious Disease"/>
            <person name="Wu L."/>
            <person name="Ma J."/>
        </authorList>
    </citation>
    <scope>NUCLEOTIDE SEQUENCE [LARGE SCALE GENOMIC DNA]</scope>
    <source>
        <strain evidence="2">CCUG 70865</strain>
    </source>
</reference>
<gene>
    <name evidence="1" type="ORF">ACFSC2_05165</name>
</gene>
<accession>A0ABW4H9T6</accession>
<dbReference type="Proteomes" id="UP001597138">
    <property type="component" value="Unassembled WGS sequence"/>
</dbReference>
<comment type="caution">
    <text evidence="1">The sequence shown here is derived from an EMBL/GenBank/DDBJ whole genome shotgun (WGS) entry which is preliminary data.</text>
</comment>
<name>A0ABW4H9T6_9FLAO</name>
<keyword evidence="2" id="KW-1185">Reference proteome</keyword>
<organism evidence="1 2">
    <name type="scientific">Flavobacterium artemisiae</name>
    <dbReference type="NCBI Taxonomy" id="2126556"/>
    <lineage>
        <taxon>Bacteria</taxon>
        <taxon>Pseudomonadati</taxon>
        <taxon>Bacteroidota</taxon>
        <taxon>Flavobacteriia</taxon>
        <taxon>Flavobacteriales</taxon>
        <taxon>Flavobacteriaceae</taxon>
        <taxon>Flavobacterium</taxon>
    </lineage>
</organism>